<dbReference type="Pfam" id="PF00825">
    <property type="entry name" value="Ribonuclease_P"/>
    <property type="match status" value="1"/>
</dbReference>
<dbReference type="Gene3D" id="3.30.230.10">
    <property type="match status" value="1"/>
</dbReference>
<evidence type="ECO:0000313" key="10">
    <source>
        <dbReference type="Proteomes" id="UP000756860"/>
    </source>
</evidence>
<dbReference type="InterPro" id="IPR020539">
    <property type="entry name" value="RNase_P_CS"/>
</dbReference>
<dbReference type="PANTHER" id="PTHR33992:SF1">
    <property type="entry name" value="RIBONUCLEASE P PROTEIN COMPONENT"/>
    <property type="match status" value="1"/>
</dbReference>
<evidence type="ECO:0000256" key="4">
    <source>
        <dbReference type="ARBA" id="ARBA00022759"/>
    </source>
</evidence>
<keyword evidence="6 7" id="KW-0694">RNA-binding</keyword>
<dbReference type="Proteomes" id="UP000756860">
    <property type="component" value="Unassembled WGS sequence"/>
</dbReference>
<dbReference type="InterPro" id="IPR000100">
    <property type="entry name" value="RNase_P"/>
</dbReference>
<dbReference type="InterPro" id="IPR020568">
    <property type="entry name" value="Ribosomal_Su5_D2-typ_SF"/>
</dbReference>
<evidence type="ECO:0000256" key="8">
    <source>
        <dbReference type="NCBIfam" id="TIGR00188"/>
    </source>
</evidence>
<comment type="catalytic activity">
    <reaction evidence="7">
        <text>Endonucleolytic cleavage of RNA, removing 5'-extranucleotides from tRNA precursor.</text>
        <dbReference type="EC" id="3.1.26.5"/>
    </reaction>
</comment>
<dbReference type="InterPro" id="IPR014721">
    <property type="entry name" value="Ribsml_uS5_D2-typ_fold_subgr"/>
</dbReference>
<evidence type="ECO:0000256" key="6">
    <source>
        <dbReference type="ARBA" id="ARBA00022884"/>
    </source>
</evidence>
<reference evidence="9 10" key="1">
    <citation type="submission" date="2021-05" db="EMBL/GenBank/DDBJ databases">
        <title>The draft genome of Geobacter luticola JCM 17780.</title>
        <authorList>
            <person name="Xu Z."/>
            <person name="Masuda Y."/>
            <person name="Itoh H."/>
            <person name="Senoo K."/>
        </authorList>
    </citation>
    <scope>NUCLEOTIDE SEQUENCE [LARGE SCALE GENOMIC DNA]</scope>
    <source>
        <strain evidence="9 10">JCM 17780</strain>
    </source>
</reference>
<keyword evidence="2 7" id="KW-0819">tRNA processing</keyword>
<keyword evidence="10" id="KW-1185">Reference proteome</keyword>
<sequence length="114" mass="13037">MIGFPKTERLRKRADFLEVSQRGTKFHAAHFIILILPSGSTATRIGITASRKVGNAVVRNRIRRLVREFYRQHKGLFHQADYSIIAKKGAERLDYQGVCADLMPVLRRSLGRQC</sequence>
<organism evidence="9 10">
    <name type="scientific">Geomobilimonas luticola</name>
    <dbReference type="NCBI Taxonomy" id="1114878"/>
    <lineage>
        <taxon>Bacteria</taxon>
        <taxon>Pseudomonadati</taxon>
        <taxon>Thermodesulfobacteriota</taxon>
        <taxon>Desulfuromonadia</taxon>
        <taxon>Geobacterales</taxon>
        <taxon>Geobacteraceae</taxon>
        <taxon>Geomobilimonas</taxon>
    </lineage>
</organism>
<gene>
    <name evidence="7 9" type="primary">rnpA</name>
    <name evidence="9" type="ORF">KI810_01800</name>
</gene>
<keyword evidence="3 7" id="KW-0540">Nuclease</keyword>
<dbReference type="SUPFAM" id="SSF54211">
    <property type="entry name" value="Ribosomal protein S5 domain 2-like"/>
    <property type="match status" value="1"/>
</dbReference>
<name>A0ABS5SB83_9BACT</name>
<dbReference type="NCBIfam" id="TIGR00188">
    <property type="entry name" value="rnpA"/>
    <property type="match status" value="1"/>
</dbReference>
<accession>A0ABS5SB83</accession>
<comment type="similarity">
    <text evidence="7">Belongs to the RnpA family.</text>
</comment>
<evidence type="ECO:0000256" key="5">
    <source>
        <dbReference type="ARBA" id="ARBA00022801"/>
    </source>
</evidence>
<dbReference type="PROSITE" id="PS00648">
    <property type="entry name" value="RIBONUCLEASE_P"/>
    <property type="match status" value="1"/>
</dbReference>
<dbReference type="GO" id="GO:0004526">
    <property type="term" value="F:ribonuclease P activity"/>
    <property type="evidence" value="ECO:0007669"/>
    <property type="project" value="UniProtKB-EC"/>
</dbReference>
<dbReference type="PANTHER" id="PTHR33992">
    <property type="entry name" value="RIBONUCLEASE P PROTEIN COMPONENT"/>
    <property type="match status" value="1"/>
</dbReference>
<dbReference type="RefSeq" id="WP_214173774.1">
    <property type="nucleotide sequence ID" value="NZ_JAHCVK010000001.1"/>
</dbReference>
<keyword evidence="4 7" id="KW-0255">Endonuclease</keyword>
<comment type="subunit">
    <text evidence="7">Consists of a catalytic RNA component (M1 or rnpB) and a protein subunit.</text>
</comment>
<protein>
    <recommendedName>
        <fullName evidence="7 8">Ribonuclease P protein component</fullName>
        <shortName evidence="7">RNase P protein</shortName>
        <shortName evidence="7">RNaseP protein</shortName>
        <ecNumber evidence="7 8">3.1.26.5</ecNumber>
    </recommendedName>
    <alternativeName>
        <fullName evidence="7">Protein C5</fullName>
    </alternativeName>
</protein>
<evidence type="ECO:0000256" key="2">
    <source>
        <dbReference type="ARBA" id="ARBA00022694"/>
    </source>
</evidence>
<comment type="caution">
    <text evidence="9">The sequence shown here is derived from an EMBL/GenBank/DDBJ whole genome shotgun (WGS) entry which is preliminary data.</text>
</comment>
<dbReference type="EC" id="3.1.26.5" evidence="7 8"/>
<keyword evidence="5 7" id="KW-0378">Hydrolase</keyword>
<dbReference type="HAMAP" id="MF_00227">
    <property type="entry name" value="RNase_P"/>
    <property type="match status" value="1"/>
</dbReference>
<evidence type="ECO:0000256" key="7">
    <source>
        <dbReference type="HAMAP-Rule" id="MF_00227"/>
    </source>
</evidence>
<proteinExistence type="inferred from homology"/>
<evidence type="ECO:0000313" key="9">
    <source>
        <dbReference type="EMBL" id="MBT0651779.1"/>
    </source>
</evidence>
<comment type="function">
    <text evidence="1 7">RNaseP catalyzes the removal of the 5'-leader sequence from pre-tRNA to produce the mature 5'-terminus. It can also cleave other RNA substrates such as 4.5S RNA. The protein component plays an auxiliary but essential role in vivo by binding to the 5'-leader sequence and broadening the substrate specificity of the ribozyme.</text>
</comment>
<evidence type="ECO:0000256" key="3">
    <source>
        <dbReference type="ARBA" id="ARBA00022722"/>
    </source>
</evidence>
<evidence type="ECO:0000256" key="1">
    <source>
        <dbReference type="ARBA" id="ARBA00002663"/>
    </source>
</evidence>
<dbReference type="EMBL" id="JAHCVK010000001">
    <property type="protein sequence ID" value="MBT0651779.1"/>
    <property type="molecule type" value="Genomic_DNA"/>
</dbReference>